<name>A0ABU2Y009_9ACTN</name>
<dbReference type="Pfam" id="PF14247">
    <property type="entry name" value="DUF4344"/>
    <property type="match status" value="1"/>
</dbReference>
<comment type="caution">
    <text evidence="1">The sequence shown here is derived from an EMBL/GenBank/DDBJ whole genome shotgun (WGS) entry which is preliminary data.</text>
</comment>
<dbReference type="RefSeq" id="WP_311731381.1">
    <property type="nucleotide sequence ID" value="NZ_JAVRFD010000698.1"/>
</dbReference>
<dbReference type="InterPro" id="IPR025644">
    <property type="entry name" value="DUF4344"/>
</dbReference>
<feature type="non-terminal residue" evidence="1">
    <location>
        <position position="1"/>
    </location>
</feature>
<dbReference type="EMBL" id="JAVRFD010000698">
    <property type="protein sequence ID" value="MDT0551039.1"/>
    <property type="molecule type" value="Genomic_DNA"/>
</dbReference>
<dbReference type="Proteomes" id="UP001180754">
    <property type="component" value="Unassembled WGS sequence"/>
</dbReference>
<gene>
    <name evidence="1" type="ORF">RND15_51665</name>
</gene>
<accession>A0ABU2Y009</accession>
<evidence type="ECO:0000313" key="2">
    <source>
        <dbReference type="Proteomes" id="UP001180754"/>
    </source>
</evidence>
<keyword evidence="2" id="KW-1185">Reference proteome</keyword>
<proteinExistence type="predicted"/>
<reference evidence="1" key="1">
    <citation type="submission" date="2024-05" db="EMBL/GenBank/DDBJ databases">
        <title>30 novel species of actinomycetes from the DSMZ collection.</title>
        <authorList>
            <person name="Nouioui I."/>
        </authorList>
    </citation>
    <scope>NUCLEOTIDE SEQUENCE</scope>
    <source>
        <strain evidence="1">DSM 41529</strain>
    </source>
</reference>
<protein>
    <submittedName>
        <fullName evidence="1">DUF4344 domain-containing metallopeptidase</fullName>
    </submittedName>
</protein>
<evidence type="ECO:0000313" key="1">
    <source>
        <dbReference type="EMBL" id="MDT0551039.1"/>
    </source>
</evidence>
<feature type="non-terminal residue" evidence="1">
    <location>
        <position position="150"/>
    </location>
</feature>
<organism evidence="1 2">
    <name type="scientific">Streptomyces lonegramiae</name>
    <dbReference type="NCBI Taxonomy" id="3075524"/>
    <lineage>
        <taxon>Bacteria</taxon>
        <taxon>Bacillati</taxon>
        <taxon>Actinomycetota</taxon>
        <taxon>Actinomycetes</taxon>
        <taxon>Kitasatosporales</taxon>
        <taxon>Streptomycetaceae</taxon>
        <taxon>Streptomyces</taxon>
    </lineage>
</organism>
<sequence>LTIFKDDPNPSQTAYNVAMASFFHELGHLAIDVYDLPATGREEDVADQMAAFWLLAPGDQGTPDRDDAQALKDLAREFHIYATQNGVPDEERYADAHTLDQARMYNLQCWVYGSDPDGNKDILAGGLLPQDRADGCNNEYNRLMRAWGTL</sequence>